<evidence type="ECO:0000313" key="2">
    <source>
        <dbReference type="Proteomes" id="UP000759131"/>
    </source>
</evidence>
<dbReference type="AlphaFoldDB" id="A0A7R9Q2T0"/>
<name>A0A7R9Q2T0_9ACAR</name>
<proteinExistence type="predicted"/>
<sequence>MKAMDFEMTIVLERKSGPEHLSALRFNRYCMKHFM</sequence>
<gene>
    <name evidence="1" type="ORF">OSB1V03_LOCUS9726</name>
</gene>
<accession>A0A7R9Q2T0</accession>
<organism evidence="1">
    <name type="scientific">Medioppia subpectinata</name>
    <dbReference type="NCBI Taxonomy" id="1979941"/>
    <lineage>
        <taxon>Eukaryota</taxon>
        <taxon>Metazoa</taxon>
        <taxon>Ecdysozoa</taxon>
        <taxon>Arthropoda</taxon>
        <taxon>Chelicerata</taxon>
        <taxon>Arachnida</taxon>
        <taxon>Acari</taxon>
        <taxon>Acariformes</taxon>
        <taxon>Sarcoptiformes</taxon>
        <taxon>Oribatida</taxon>
        <taxon>Brachypylina</taxon>
        <taxon>Oppioidea</taxon>
        <taxon>Oppiidae</taxon>
        <taxon>Medioppia</taxon>
    </lineage>
</organism>
<evidence type="ECO:0000313" key="1">
    <source>
        <dbReference type="EMBL" id="CAD7629309.1"/>
    </source>
</evidence>
<dbReference type="Proteomes" id="UP000759131">
    <property type="component" value="Unassembled WGS sequence"/>
</dbReference>
<dbReference type="EMBL" id="OC861266">
    <property type="protein sequence ID" value="CAD7629309.1"/>
    <property type="molecule type" value="Genomic_DNA"/>
</dbReference>
<keyword evidence="2" id="KW-1185">Reference proteome</keyword>
<dbReference type="EMBL" id="CAJPIZ010006691">
    <property type="protein sequence ID" value="CAG2109739.1"/>
    <property type="molecule type" value="Genomic_DNA"/>
</dbReference>
<protein>
    <submittedName>
        <fullName evidence="1">Uncharacterized protein</fullName>
    </submittedName>
</protein>
<reference evidence="1" key="1">
    <citation type="submission" date="2020-11" db="EMBL/GenBank/DDBJ databases">
        <authorList>
            <person name="Tran Van P."/>
        </authorList>
    </citation>
    <scope>NUCLEOTIDE SEQUENCE</scope>
</reference>